<evidence type="ECO:0000259" key="11">
    <source>
        <dbReference type="PROSITE" id="PS51746"/>
    </source>
</evidence>
<feature type="domain" description="PPM-type phosphatase" evidence="11">
    <location>
        <begin position="58"/>
        <end position="413"/>
    </location>
</feature>
<feature type="signal peptide" evidence="10">
    <location>
        <begin position="1"/>
        <end position="23"/>
    </location>
</feature>
<dbReference type="GO" id="GO:0004722">
    <property type="term" value="F:protein serine/threonine phosphatase activity"/>
    <property type="evidence" value="ECO:0007669"/>
    <property type="project" value="UniProtKB-EC"/>
</dbReference>
<dbReference type="Gene3D" id="3.60.40.10">
    <property type="entry name" value="PPM-type phosphatase domain"/>
    <property type="match status" value="1"/>
</dbReference>
<keyword evidence="7 9" id="KW-0904">Protein phosphatase</keyword>
<evidence type="ECO:0000256" key="10">
    <source>
        <dbReference type="SAM" id="SignalP"/>
    </source>
</evidence>
<feature type="chain" id="PRO_5019360166" description="protein-serine/threonine phosphatase" evidence="10">
    <location>
        <begin position="24"/>
        <end position="416"/>
    </location>
</feature>
<name>A0A438F3P8_VITVI</name>
<keyword evidence="8" id="KW-0464">Manganese</keyword>
<dbReference type="Proteomes" id="UP000288805">
    <property type="component" value="Unassembled WGS sequence"/>
</dbReference>
<evidence type="ECO:0000256" key="1">
    <source>
        <dbReference type="ARBA" id="ARBA00001936"/>
    </source>
</evidence>
<dbReference type="InterPro" id="IPR001932">
    <property type="entry name" value="PPM-type_phosphatase-like_dom"/>
</dbReference>
<evidence type="ECO:0000313" key="12">
    <source>
        <dbReference type="EMBL" id="RVW54640.1"/>
    </source>
</evidence>
<keyword evidence="10" id="KW-0732">Signal</keyword>
<evidence type="ECO:0000256" key="4">
    <source>
        <dbReference type="ARBA" id="ARBA00022723"/>
    </source>
</evidence>
<proteinExistence type="inferred from homology"/>
<protein>
    <recommendedName>
        <fullName evidence="3">protein-serine/threonine phosphatase</fullName>
        <ecNumber evidence="3">3.1.3.16</ecNumber>
    </recommendedName>
</protein>
<evidence type="ECO:0000256" key="7">
    <source>
        <dbReference type="ARBA" id="ARBA00022912"/>
    </source>
</evidence>
<evidence type="ECO:0000256" key="3">
    <source>
        <dbReference type="ARBA" id="ARBA00013081"/>
    </source>
</evidence>
<dbReference type="PROSITE" id="PS51257">
    <property type="entry name" value="PROKAR_LIPOPROTEIN"/>
    <property type="match status" value="1"/>
</dbReference>
<accession>A0A438F3P8</accession>
<keyword evidence="4" id="KW-0479">Metal-binding</keyword>
<keyword evidence="5 9" id="KW-0378">Hydrolase</keyword>
<organism evidence="12 13">
    <name type="scientific">Vitis vinifera</name>
    <name type="common">Grape</name>
    <dbReference type="NCBI Taxonomy" id="29760"/>
    <lineage>
        <taxon>Eukaryota</taxon>
        <taxon>Viridiplantae</taxon>
        <taxon>Streptophyta</taxon>
        <taxon>Embryophyta</taxon>
        <taxon>Tracheophyta</taxon>
        <taxon>Spermatophyta</taxon>
        <taxon>Magnoliopsida</taxon>
        <taxon>eudicotyledons</taxon>
        <taxon>Gunneridae</taxon>
        <taxon>Pentapetalae</taxon>
        <taxon>rosids</taxon>
        <taxon>Vitales</taxon>
        <taxon>Vitaceae</taxon>
        <taxon>Viteae</taxon>
        <taxon>Vitis</taxon>
    </lineage>
</organism>
<dbReference type="PANTHER" id="PTHR47992">
    <property type="entry name" value="PROTEIN PHOSPHATASE"/>
    <property type="match status" value="1"/>
</dbReference>
<dbReference type="EMBL" id="QGNW01001125">
    <property type="protein sequence ID" value="RVW54640.1"/>
    <property type="molecule type" value="Genomic_DNA"/>
</dbReference>
<dbReference type="AlphaFoldDB" id="A0A438F3P8"/>
<dbReference type="PROSITE" id="PS01032">
    <property type="entry name" value="PPM_1"/>
    <property type="match status" value="1"/>
</dbReference>
<evidence type="ECO:0000256" key="9">
    <source>
        <dbReference type="RuleBase" id="RU003465"/>
    </source>
</evidence>
<dbReference type="SMART" id="SM00332">
    <property type="entry name" value="PP2Cc"/>
    <property type="match status" value="1"/>
</dbReference>
<evidence type="ECO:0000256" key="8">
    <source>
        <dbReference type="ARBA" id="ARBA00023211"/>
    </source>
</evidence>
<keyword evidence="6" id="KW-0460">Magnesium</keyword>
<gene>
    <name evidence="12" type="primary">VvCHDh000210_2</name>
    <name evidence="12" type="ORF">CK203_071924</name>
</gene>
<dbReference type="PROSITE" id="PS51746">
    <property type="entry name" value="PPM_2"/>
    <property type="match status" value="1"/>
</dbReference>
<dbReference type="Pfam" id="PF00481">
    <property type="entry name" value="PP2C"/>
    <property type="match status" value="2"/>
</dbReference>
<sequence length="416" mass="45944">MNEFKIVSLLLGLFACRIPSSNGVSVSCMMVYDEGGAAAVFRSPECPDWKPIHNQTLNCQFATIRGWRKYQEDRISCDLDMKIPLLDAGKRETREMRVGVVGVFDGHGGEEASDMASKLFMDYFLLHTIFNIYKKMIAFNKEQDTDLRSKEGDESLQMKILREALFRTIHEIDLKFSKASEAAQSNLHAGSTATVVVIIDGQILVGNVGDSKALLCSEKKSKSHQVRVGKTAGKSMNPEKSNQAKLNKIKTAYDIRSVYNGSVFFRTVGMILQEALTGRIYFSAQELTRDHHPDREDERARIEASGGSIIVWGVPRVNGILAMSRSIGDVYLKRHGVISTPELTGWRVLTANDSYLVVASDGIFESLTPDDICDFIGHQKSGLSSSSSLADCIVDIAFEKGSTDNLSVIVVPLISK</sequence>
<comment type="cofactor">
    <cofactor evidence="1">
        <name>Mn(2+)</name>
        <dbReference type="ChEBI" id="CHEBI:29035"/>
    </cofactor>
</comment>
<comment type="caution">
    <text evidence="12">The sequence shown here is derived from an EMBL/GenBank/DDBJ whole genome shotgun (WGS) entry which is preliminary data.</text>
</comment>
<dbReference type="InterPro" id="IPR015655">
    <property type="entry name" value="PP2C"/>
</dbReference>
<dbReference type="CDD" id="cd00143">
    <property type="entry name" value="PP2Cc"/>
    <property type="match status" value="1"/>
</dbReference>
<comment type="cofactor">
    <cofactor evidence="2">
        <name>Mg(2+)</name>
        <dbReference type="ChEBI" id="CHEBI:18420"/>
    </cofactor>
</comment>
<dbReference type="InterPro" id="IPR000222">
    <property type="entry name" value="PP2C_BS"/>
</dbReference>
<dbReference type="EC" id="3.1.3.16" evidence="3"/>
<evidence type="ECO:0000256" key="2">
    <source>
        <dbReference type="ARBA" id="ARBA00001946"/>
    </source>
</evidence>
<reference evidence="12 13" key="1">
    <citation type="journal article" date="2018" name="PLoS Genet.">
        <title>Population sequencing reveals clonal diversity and ancestral inbreeding in the grapevine cultivar Chardonnay.</title>
        <authorList>
            <person name="Roach M.J."/>
            <person name="Johnson D.L."/>
            <person name="Bohlmann J."/>
            <person name="van Vuuren H.J."/>
            <person name="Jones S.J."/>
            <person name="Pretorius I.S."/>
            <person name="Schmidt S.A."/>
            <person name="Borneman A.R."/>
        </authorList>
    </citation>
    <scope>NUCLEOTIDE SEQUENCE [LARGE SCALE GENOMIC DNA]</scope>
    <source>
        <strain evidence="13">cv. Chardonnay</strain>
        <tissue evidence="12">Leaf</tissue>
    </source>
</reference>
<evidence type="ECO:0000256" key="5">
    <source>
        <dbReference type="ARBA" id="ARBA00022801"/>
    </source>
</evidence>
<dbReference type="SUPFAM" id="SSF81606">
    <property type="entry name" value="PP2C-like"/>
    <property type="match status" value="1"/>
</dbReference>
<evidence type="ECO:0000313" key="13">
    <source>
        <dbReference type="Proteomes" id="UP000288805"/>
    </source>
</evidence>
<evidence type="ECO:0000256" key="6">
    <source>
        <dbReference type="ARBA" id="ARBA00022842"/>
    </source>
</evidence>
<comment type="similarity">
    <text evidence="9">Belongs to the PP2C family.</text>
</comment>
<dbReference type="InterPro" id="IPR036457">
    <property type="entry name" value="PPM-type-like_dom_sf"/>
</dbReference>
<dbReference type="GO" id="GO:0046872">
    <property type="term" value="F:metal ion binding"/>
    <property type="evidence" value="ECO:0007669"/>
    <property type="project" value="UniProtKB-KW"/>
</dbReference>